<dbReference type="KEGG" id="mpp:MICPUCDRAFT_53007"/>
<keyword evidence="3" id="KW-0804">Transcription</keyword>
<dbReference type="PANTHER" id="PTHR32002:SF41">
    <property type="entry name" value="PROTEIN NLP8"/>
    <property type="match status" value="1"/>
</dbReference>
<dbReference type="RefSeq" id="XP_003063204.1">
    <property type="nucleotide sequence ID" value="XM_003063158.1"/>
</dbReference>
<feature type="compositionally biased region" description="Low complexity" evidence="5">
    <location>
        <begin position="1021"/>
        <end position="1035"/>
    </location>
</feature>
<dbReference type="InterPro" id="IPR055081">
    <property type="entry name" value="NLP1-9_GAF"/>
</dbReference>
<evidence type="ECO:0000313" key="9">
    <source>
        <dbReference type="Proteomes" id="UP000001876"/>
    </source>
</evidence>
<feature type="region of interest" description="Disordered" evidence="5">
    <location>
        <begin position="728"/>
        <end position="871"/>
    </location>
</feature>
<dbReference type="SMART" id="SM00666">
    <property type="entry name" value="PB1"/>
    <property type="match status" value="2"/>
</dbReference>
<feature type="compositionally biased region" description="Basic and acidic residues" evidence="5">
    <location>
        <begin position="192"/>
        <end position="203"/>
    </location>
</feature>
<evidence type="ECO:0000259" key="6">
    <source>
        <dbReference type="PROSITE" id="PS51519"/>
    </source>
</evidence>
<organism evidence="9">
    <name type="scientific">Micromonas pusilla (strain CCMP1545)</name>
    <name type="common">Picoplanktonic green alga</name>
    <dbReference type="NCBI Taxonomy" id="564608"/>
    <lineage>
        <taxon>Eukaryota</taxon>
        <taxon>Viridiplantae</taxon>
        <taxon>Chlorophyta</taxon>
        <taxon>Mamiellophyceae</taxon>
        <taxon>Mamiellales</taxon>
        <taxon>Mamiellaceae</taxon>
        <taxon>Micromonas</taxon>
    </lineage>
</organism>
<dbReference type="InterPro" id="IPR045012">
    <property type="entry name" value="NLP"/>
</dbReference>
<feature type="domain" description="PB1" evidence="7">
    <location>
        <begin position="1101"/>
        <end position="1182"/>
    </location>
</feature>
<dbReference type="GO" id="GO:0003677">
    <property type="term" value="F:DNA binding"/>
    <property type="evidence" value="ECO:0007669"/>
    <property type="project" value="UniProtKB-KW"/>
</dbReference>
<reference evidence="8 9" key="1">
    <citation type="journal article" date="2009" name="Science">
        <title>Green evolution and dynamic adaptations revealed by genomes of the marine picoeukaryotes Micromonas.</title>
        <authorList>
            <person name="Worden A.Z."/>
            <person name="Lee J.H."/>
            <person name="Mock T."/>
            <person name="Rouze P."/>
            <person name="Simmons M.P."/>
            <person name="Aerts A.L."/>
            <person name="Allen A.E."/>
            <person name="Cuvelier M.L."/>
            <person name="Derelle E."/>
            <person name="Everett M.V."/>
            <person name="Foulon E."/>
            <person name="Grimwood J."/>
            <person name="Gundlach H."/>
            <person name="Henrissat B."/>
            <person name="Napoli C."/>
            <person name="McDonald S.M."/>
            <person name="Parker M.S."/>
            <person name="Rombauts S."/>
            <person name="Salamov A."/>
            <person name="Von Dassow P."/>
            <person name="Badger J.H."/>
            <person name="Coutinho P.M."/>
            <person name="Demir E."/>
            <person name="Dubchak I."/>
            <person name="Gentemann C."/>
            <person name="Eikrem W."/>
            <person name="Gready J.E."/>
            <person name="John U."/>
            <person name="Lanier W."/>
            <person name="Lindquist E.A."/>
            <person name="Lucas S."/>
            <person name="Mayer K.F."/>
            <person name="Moreau H."/>
            <person name="Not F."/>
            <person name="Otillar R."/>
            <person name="Panaud O."/>
            <person name="Pangilinan J."/>
            <person name="Paulsen I."/>
            <person name="Piegu B."/>
            <person name="Poliakov A."/>
            <person name="Robbens S."/>
            <person name="Schmutz J."/>
            <person name="Toulza E."/>
            <person name="Wyss T."/>
            <person name="Zelensky A."/>
            <person name="Zhou K."/>
            <person name="Armbrust E.V."/>
            <person name="Bhattacharya D."/>
            <person name="Goodenough U.W."/>
            <person name="Van de Peer Y."/>
            <person name="Grigoriev I.V."/>
        </authorList>
    </citation>
    <scope>NUCLEOTIDE SEQUENCE [LARGE SCALE GENOMIC DNA]</scope>
    <source>
        <strain evidence="8 9">CCMP1545</strain>
    </source>
</reference>
<dbReference type="EMBL" id="GG663748">
    <property type="protein sequence ID" value="EEH52340.1"/>
    <property type="molecule type" value="Genomic_DNA"/>
</dbReference>
<dbReference type="GeneID" id="9688846"/>
<dbReference type="Gene3D" id="3.10.20.90">
    <property type="entry name" value="Phosphatidylinositol 3-kinase Catalytic Subunit, Chain A, domain 1"/>
    <property type="match status" value="1"/>
</dbReference>
<dbReference type="SMR" id="C1N5R3"/>
<gene>
    <name evidence="8" type="ORF">MICPUCDRAFT_53007</name>
</gene>
<evidence type="ECO:0000313" key="8">
    <source>
        <dbReference type="EMBL" id="EEH52340.1"/>
    </source>
</evidence>
<feature type="compositionally biased region" description="Gly residues" evidence="5">
    <location>
        <begin position="1086"/>
        <end position="1100"/>
    </location>
</feature>
<dbReference type="eggNOG" id="ENOG502QRQ2">
    <property type="taxonomic scope" value="Eukaryota"/>
</dbReference>
<feature type="region of interest" description="Disordered" evidence="5">
    <location>
        <begin position="602"/>
        <end position="621"/>
    </location>
</feature>
<dbReference type="InterPro" id="IPR053793">
    <property type="entry name" value="PB1-like"/>
</dbReference>
<accession>C1N5R3</accession>
<evidence type="ECO:0000259" key="7">
    <source>
        <dbReference type="PROSITE" id="PS51745"/>
    </source>
</evidence>
<dbReference type="PROSITE" id="PS51745">
    <property type="entry name" value="PB1"/>
    <property type="match status" value="1"/>
</dbReference>
<feature type="region of interest" description="Disordered" evidence="5">
    <location>
        <begin position="116"/>
        <end position="158"/>
    </location>
</feature>
<feature type="compositionally biased region" description="Gly residues" evidence="5">
    <location>
        <begin position="735"/>
        <end position="749"/>
    </location>
</feature>
<evidence type="ECO:0000256" key="2">
    <source>
        <dbReference type="ARBA" id="ARBA00023125"/>
    </source>
</evidence>
<feature type="region of interest" description="Disordered" evidence="5">
    <location>
        <begin position="1"/>
        <end position="21"/>
    </location>
</feature>
<dbReference type="OMA" id="HAIKLMV"/>
<dbReference type="InterPro" id="IPR000270">
    <property type="entry name" value="PB1_dom"/>
</dbReference>
<proteinExistence type="predicted"/>
<dbReference type="OrthoDB" id="6270329at2759"/>
<keyword evidence="4" id="KW-0539">Nucleus</keyword>
<dbReference type="Pfam" id="PF02042">
    <property type="entry name" value="RWP-RK"/>
    <property type="match status" value="1"/>
</dbReference>
<feature type="compositionally biased region" description="Basic and acidic residues" evidence="5">
    <location>
        <begin position="117"/>
        <end position="134"/>
    </location>
</feature>
<feature type="compositionally biased region" description="Gly residues" evidence="5">
    <location>
        <begin position="602"/>
        <end position="615"/>
    </location>
</feature>
<evidence type="ECO:0000256" key="4">
    <source>
        <dbReference type="ARBA" id="ARBA00023242"/>
    </source>
</evidence>
<keyword evidence="9" id="KW-1185">Reference proteome</keyword>
<feature type="compositionally biased region" description="Gly residues" evidence="5">
    <location>
        <begin position="842"/>
        <end position="867"/>
    </location>
</feature>
<feature type="region of interest" description="Disordered" evidence="5">
    <location>
        <begin position="192"/>
        <end position="216"/>
    </location>
</feature>
<evidence type="ECO:0000256" key="3">
    <source>
        <dbReference type="ARBA" id="ARBA00023163"/>
    </source>
</evidence>
<dbReference type="STRING" id="564608.C1N5R3"/>
<keyword evidence="1" id="KW-0805">Transcription regulation</keyword>
<dbReference type="Pfam" id="PF22922">
    <property type="entry name" value="GAF_NLP"/>
    <property type="match status" value="1"/>
</dbReference>
<dbReference type="Pfam" id="PF00564">
    <property type="entry name" value="PB1"/>
    <property type="match status" value="1"/>
</dbReference>
<evidence type="ECO:0000256" key="1">
    <source>
        <dbReference type="ARBA" id="ARBA00023015"/>
    </source>
</evidence>
<feature type="compositionally biased region" description="Low complexity" evidence="5">
    <location>
        <begin position="1045"/>
        <end position="1085"/>
    </location>
</feature>
<evidence type="ECO:0000256" key="5">
    <source>
        <dbReference type="SAM" id="MobiDB-lite"/>
    </source>
</evidence>
<dbReference type="GO" id="GO:0003700">
    <property type="term" value="F:DNA-binding transcription factor activity"/>
    <property type="evidence" value="ECO:0007669"/>
    <property type="project" value="InterPro"/>
</dbReference>
<keyword evidence="2" id="KW-0238">DNA-binding</keyword>
<feature type="compositionally biased region" description="Gly residues" evidence="5">
    <location>
        <begin position="779"/>
        <end position="792"/>
    </location>
</feature>
<dbReference type="Proteomes" id="UP000001876">
    <property type="component" value="Unassembled WGS sequence"/>
</dbReference>
<sequence length="1322" mass="135056">MPRKSAAAAPPPPRADDVANDPDLADFLKQLVNVDDAGGDRFLHPRGAANPDAVWSDLDNLDVADNIDVSLGASGGALGAVAAAGHVRARAVDSPSLASVASADVRRGGERVAVARAARDASDDKIGNDARDSDSPASVGGDLATGSGGSGGTGSSATSAVKTLEHLGETLRVLSDQLRAAQARSISRRFPYDRVGVRPHESPPDASGADRTAEATQRRLASTLNDISERLDVGSLVQLFVPKLQSRPGGALVMLQTFKAFTRVKTVHQEKFWKYHRLSEGFFFNLSPGGDSNLLGLPGRCFLHSRAEWTPSVCCYQPTEYPRLGCAIECQMHSTIALPVYFDDPRVRPALPFAVMELLLDQQVTDMGRVFSICVGALRENGLYTAGTDRLGTEDTMRAALGSKLSRVGEGNDVALENMCHALGFPLAQCWIPNDDGLLIAAGAPYCVKDAMAFPFRQISSQISLLSGQGPVGQAHEQGTMIWIDDVQNGSQLDWPLQHATALLGLHGACTCKILLHQKPNRGGCGGEPIEAVLEVILPSNLLIAEQQRRCVEALWNYLQNARELQIVTVGAAAATRAAGQAARGGGGVNANANAAPGGQPGAGAGAGAGGGGGPNSKSSDLTAVHAAVGGDGGGGRAHGGNSLAGIPLPGDASVDETVMNWGVTLEMLQQHFSKHLKQAAKDLGVGSTTLKRICRRYGITRWPRRSLKSKQGKLQQALKSLYTADGAAAPGERSQGGGDSSAHGGGGASAMSLGTRDSFMTDPASGGDGANDASVHGPNGGVGWGLGGSLPPGGLSPLTRHDSITSSPLSGRAPWPPVGGIAGGSTLSGLKRALAADQNPWGGGDGGMPRPGNAGGWPGGDGGGIGKFQRGFSWHGGDVARRALHNQAAETETREERTLHGEYAFAQFGGGNANGRAWYPDQGASARPSPALPIPGASHAAQPTNEDFMWNSFDSGTTLASTQGGSVHGGSLHGGSVHGGSLHGNMGAVAALNAANATHFAAASPPPPSDIDPGNFLMQSGPGSPAGRPGGALKDAADADADARTGTGTATGPSGGTKTSGDGSGSSFDADSSGKTSSGLLSSGRGRGGGAAGAAGPGPGVVFKASRDDGDGGGLLRVRLLGDVTHAALVDRLALCLRPLESERGFFKIKYQDDEDEWCLLSKDSDLEEAIAFAKQRRENAAAAGVATADLATALGHVRLKIESGAVGSPALASPTASAWGARDVGPPGTPSAARACGASDATFTAKISLGDGDTMRVKLLPSMSFRDLAARVMEATPMTLTYTDDADESCDLSGDADLDECRAACASSGTIRVRATFGGG</sequence>
<name>C1N5R3_MICPC</name>
<dbReference type="PANTHER" id="PTHR32002">
    <property type="entry name" value="PROTEIN NLP8"/>
    <property type="match status" value="1"/>
</dbReference>
<feature type="domain" description="RWP-RK" evidence="6">
    <location>
        <begin position="645"/>
        <end position="731"/>
    </location>
</feature>
<dbReference type="SUPFAM" id="SSF54277">
    <property type="entry name" value="CAD &amp; PB1 domains"/>
    <property type="match status" value="2"/>
</dbReference>
<dbReference type="PROSITE" id="PS51519">
    <property type="entry name" value="RWP_RK"/>
    <property type="match status" value="1"/>
</dbReference>
<protein>
    <submittedName>
        <fullName evidence="8">Nit2-like protein 1</fullName>
    </submittedName>
</protein>
<feature type="region of interest" description="Disordered" evidence="5">
    <location>
        <begin position="1002"/>
        <end position="1106"/>
    </location>
</feature>
<dbReference type="CDD" id="cd05992">
    <property type="entry name" value="PB1"/>
    <property type="match status" value="1"/>
</dbReference>
<dbReference type="InterPro" id="IPR003035">
    <property type="entry name" value="RWP-RK_dom"/>
</dbReference>